<organism evidence="1 2">
    <name type="scientific">Plakobranchus ocellatus</name>
    <dbReference type="NCBI Taxonomy" id="259542"/>
    <lineage>
        <taxon>Eukaryota</taxon>
        <taxon>Metazoa</taxon>
        <taxon>Spiralia</taxon>
        <taxon>Lophotrochozoa</taxon>
        <taxon>Mollusca</taxon>
        <taxon>Gastropoda</taxon>
        <taxon>Heterobranchia</taxon>
        <taxon>Euthyneura</taxon>
        <taxon>Panpulmonata</taxon>
        <taxon>Sacoglossa</taxon>
        <taxon>Placobranchoidea</taxon>
        <taxon>Plakobranchidae</taxon>
        <taxon>Plakobranchus</taxon>
    </lineage>
</organism>
<dbReference type="AlphaFoldDB" id="A0AAV3Z3L8"/>
<accession>A0AAV3Z3L8</accession>
<evidence type="ECO:0000313" key="1">
    <source>
        <dbReference type="EMBL" id="GFN89214.1"/>
    </source>
</evidence>
<name>A0AAV3Z3L8_9GAST</name>
<evidence type="ECO:0008006" key="3">
    <source>
        <dbReference type="Google" id="ProtNLM"/>
    </source>
</evidence>
<dbReference type="EMBL" id="BLXT01001916">
    <property type="protein sequence ID" value="GFN89214.1"/>
    <property type="molecule type" value="Genomic_DNA"/>
</dbReference>
<gene>
    <name evidence="1" type="ORF">PoB_001572000</name>
</gene>
<evidence type="ECO:0000313" key="2">
    <source>
        <dbReference type="Proteomes" id="UP000735302"/>
    </source>
</evidence>
<proteinExistence type="predicted"/>
<sequence>MAIRSCAVYGLAIRGRACSTAECWSVLTLCLLRVAPNDLRLKQNLTGEDKVLACVLGGLMDVRCLWSVSSATMELDQRLVS</sequence>
<comment type="caution">
    <text evidence="1">The sequence shown here is derived from an EMBL/GenBank/DDBJ whole genome shotgun (WGS) entry which is preliminary data.</text>
</comment>
<dbReference type="Proteomes" id="UP000735302">
    <property type="component" value="Unassembled WGS sequence"/>
</dbReference>
<reference evidence="1 2" key="1">
    <citation type="journal article" date="2021" name="Elife">
        <title>Chloroplast acquisition without the gene transfer in kleptoplastic sea slugs, Plakobranchus ocellatus.</title>
        <authorList>
            <person name="Maeda T."/>
            <person name="Takahashi S."/>
            <person name="Yoshida T."/>
            <person name="Shimamura S."/>
            <person name="Takaki Y."/>
            <person name="Nagai Y."/>
            <person name="Toyoda A."/>
            <person name="Suzuki Y."/>
            <person name="Arimoto A."/>
            <person name="Ishii H."/>
            <person name="Satoh N."/>
            <person name="Nishiyama T."/>
            <person name="Hasebe M."/>
            <person name="Maruyama T."/>
            <person name="Minagawa J."/>
            <person name="Obokata J."/>
            <person name="Shigenobu S."/>
        </authorList>
    </citation>
    <scope>NUCLEOTIDE SEQUENCE [LARGE SCALE GENOMIC DNA]</scope>
</reference>
<protein>
    <recommendedName>
        <fullName evidence="3">Secreted protein</fullName>
    </recommendedName>
</protein>
<keyword evidence="2" id="KW-1185">Reference proteome</keyword>